<proteinExistence type="predicted"/>
<feature type="region of interest" description="Disordered" evidence="1">
    <location>
        <begin position="144"/>
        <end position="173"/>
    </location>
</feature>
<dbReference type="EMBL" id="HBGB01003792">
    <property type="protein sequence ID" value="CAD9047156.1"/>
    <property type="molecule type" value="Transcribed_RNA"/>
</dbReference>
<organism evidence="2">
    <name type="scientific">Vitrella brassicaformis</name>
    <dbReference type="NCBI Taxonomy" id="1169539"/>
    <lineage>
        <taxon>Eukaryota</taxon>
        <taxon>Sar</taxon>
        <taxon>Alveolata</taxon>
        <taxon>Colpodellida</taxon>
        <taxon>Vitrellaceae</taxon>
        <taxon>Vitrella</taxon>
    </lineage>
</organism>
<sequence length="211" mass="23707">MDRMRLVVPAAMRDAGARQLAPGPPAAEKMALCYLLFVLMHSRLAFALMHLRLPRRRRHREQGRRHLTARPSERDAEEVARLPSFFPLSVAVGEREADELRLQLEYIGQVIIDDTDSSSQGEDDSEGLTVIEVECRRCLLQPETRSTSIKERNGREPRGGQMRGSGRGDLSRRPLVVGRRPATLTTLNYRVPLARGLDLDEPLKAFAASSK</sequence>
<accession>A0A7S1JKV1</accession>
<evidence type="ECO:0000256" key="1">
    <source>
        <dbReference type="SAM" id="MobiDB-lite"/>
    </source>
</evidence>
<evidence type="ECO:0000313" key="2">
    <source>
        <dbReference type="EMBL" id="CAD9047156.1"/>
    </source>
</evidence>
<feature type="compositionally biased region" description="Basic and acidic residues" evidence="1">
    <location>
        <begin position="148"/>
        <end position="158"/>
    </location>
</feature>
<name>A0A7S1JKV1_9ALVE</name>
<protein>
    <submittedName>
        <fullName evidence="2">Uncharacterized protein</fullName>
    </submittedName>
</protein>
<gene>
    <name evidence="2" type="ORF">VBRA1451_LOCUS2210</name>
</gene>
<dbReference type="AlphaFoldDB" id="A0A7S1JKV1"/>
<reference evidence="2" key="1">
    <citation type="submission" date="2021-01" db="EMBL/GenBank/DDBJ databases">
        <authorList>
            <person name="Corre E."/>
            <person name="Pelletier E."/>
            <person name="Niang G."/>
            <person name="Scheremetjew M."/>
            <person name="Finn R."/>
            <person name="Kale V."/>
            <person name="Holt S."/>
            <person name="Cochrane G."/>
            <person name="Meng A."/>
            <person name="Brown T."/>
            <person name="Cohen L."/>
        </authorList>
    </citation>
    <scope>NUCLEOTIDE SEQUENCE</scope>
    <source>
        <strain evidence="2">CCMP3346</strain>
    </source>
</reference>